<evidence type="ECO:0008006" key="3">
    <source>
        <dbReference type="Google" id="ProtNLM"/>
    </source>
</evidence>
<reference evidence="1 2" key="1">
    <citation type="submission" date="2018-03" db="EMBL/GenBank/DDBJ databases">
        <title>Whole genome sequencing of Histamine producing bacteria.</title>
        <authorList>
            <person name="Butler K."/>
        </authorList>
    </citation>
    <scope>NUCLEOTIDE SEQUENCE [LARGE SCALE GENOMIC DNA]</scope>
    <source>
        <strain evidence="1 2">ATCC 33979</strain>
    </source>
</reference>
<dbReference type="AlphaFoldDB" id="A0A2T3M7I4"/>
<sequence length="357" mass="40536">MSKSSLLKGFYPSIKVLFIPFFLFFVLSGTANASWLGGEKLNGKHVVLVHGFQFSDLKKAPREDEYLERCPVSYGFRKLASYCVGWPSHLTFKELKPILAHHVNRIKKLLGDQKIVFITHSSGDLIKEYILKYQKSWLRSQGKSPLNIEMSIDFSGGSGGTELADLAALFKSDWLVNLLLGHNNGLGFLTELTTSKARSLTNSSSRYSSIPRIRIVSTGKQNWYTGVLIFFKILKGDADDLIPLHSQCGGKYARKMSSCDLWIAMDGRRQKQSTGMRIADRRDNFYPWLGSRIATHNKILSDRNLSADELVKFGLVPNYDRLSETYKTTGFWFWEKRYRFVSGTKGLTMADILSKLR</sequence>
<dbReference type="EMBL" id="PYOJ01000020">
    <property type="protein sequence ID" value="PSV88129.1"/>
    <property type="molecule type" value="Genomic_DNA"/>
</dbReference>
<dbReference type="OrthoDB" id="6189739at2"/>
<evidence type="ECO:0000313" key="2">
    <source>
        <dbReference type="Proteomes" id="UP000240410"/>
    </source>
</evidence>
<dbReference type="RefSeq" id="WP_045070672.1">
    <property type="nucleotide sequence ID" value="NZ_JZSL01000032.1"/>
</dbReference>
<dbReference type="InterPro" id="IPR029058">
    <property type="entry name" value="AB_hydrolase_fold"/>
</dbReference>
<gene>
    <name evidence="1" type="ORF">CTM89_15225</name>
</gene>
<comment type="caution">
    <text evidence="1">The sequence shown here is derived from an EMBL/GenBank/DDBJ whole genome shotgun (WGS) entry which is preliminary data.</text>
</comment>
<protein>
    <recommendedName>
        <fullName evidence="3">Alpha/beta hydrolase</fullName>
    </recommendedName>
</protein>
<proteinExistence type="predicted"/>
<dbReference type="Gene3D" id="3.40.50.1820">
    <property type="entry name" value="alpha/beta hydrolase"/>
    <property type="match status" value="1"/>
</dbReference>
<accession>A0A2T3M7I4</accession>
<organism evidence="1 2">
    <name type="scientific">Photobacterium leiognathi</name>
    <dbReference type="NCBI Taxonomy" id="553611"/>
    <lineage>
        <taxon>Bacteria</taxon>
        <taxon>Pseudomonadati</taxon>
        <taxon>Pseudomonadota</taxon>
        <taxon>Gammaproteobacteria</taxon>
        <taxon>Vibrionales</taxon>
        <taxon>Vibrionaceae</taxon>
        <taxon>Photobacterium</taxon>
    </lineage>
</organism>
<name>A0A2T3M7I4_PHOLE</name>
<evidence type="ECO:0000313" key="1">
    <source>
        <dbReference type="EMBL" id="PSV88129.1"/>
    </source>
</evidence>
<dbReference type="Proteomes" id="UP000240410">
    <property type="component" value="Unassembled WGS sequence"/>
</dbReference>